<comment type="caution">
    <text evidence="2">The sequence shown here is derived from an EMBL/GenBank/DDBJ whole genome shotgun (WGS) entry which is preliminary data.</text>
</comment>
<feature type="region of interest" description="Disordered" evidence="1">
    <location>
        <begin position="135"/>
        <end position="155"/>
    </location>
</feature>
<evidence type="ECO:0000313" key="2">
    <source>
        <dbReference type="EMBL" id="MFC3613565.1"/>
    </source>
</evidence>
<gene>
    <name evidence="2" type="ORF">ACFORG_07310</name>
</gene>
<keyword evidence="3" id="KW-1185">Reference proteome</keyword>
<sequence>MGRKRTPDRLKVVAGTDRPCRMNPDAPAAPVAAPEAPAWLSERATEIFDGITLMLVEMQIASVADTWAQAMLASRLEEIEVCTAVLEDGGRTYLTTATSGDKLVRARPEVAQRSEAMRHAQSLLAEFGLTPAARSRVSANKTPDQNPFAALDRMT</sequence>
<reference evidence="3" key="1">
    <citation type="journal article" date="2019" name="Int. J. Syst. Evol. Microbiol.">
        <title>The Global Catalogue of Microorganisms (GCM) 10K type strain sequencing project: providing services to taxonomists for standard genome sequencing and annotation.</title>
        <authorList>
            <consortium name="The Broad Institute Genomics Platform"/>
            <consortium name="The Broad Institute Genome Sequencing Center for Infectious Disease"/>
            <person name="Wu L."/>
            <person name="Ma J."/>
        </authorList>
    </citation>
    <scope>NUCLEOTIDE SEQUENCE [LARGE SCALE GENOMIC DNA]</scope>
    <source>
        <strain evidence="3">KCTC 42911</strain>
    </source>
</reference>
<dbReference type="InterPro" id="IPR006448">
    <property type="entry name" value="Phage_term_ssu_P27"/>
</dbReference>
<accession>A0ABV7TFA6</accession>
<evidence type="ECO:0000256" key="1">
    <source>
        <dbReference type="SAM" id="MobiDB-lite"/>
    </source>
</evidence>
<proteinExistence type="predicted"/>
<dbReference type="Pfam" id="PF05119">
    <property type="entry name" value="Terminase_4"/>
    <property type="match status" value="1"/>
</dbReference>
<dbReference type="EMBL" id="JBHRXI010000006">
    <property type="protein sequence ID" value="MFC3613565.1"/>
    <property type="molecule type" value="Genomic_DNA"/>
</dbReference>
<protein>
    <submittedName>
        <fullName evidence="2">P27 family phage terminase small subunit</fullName>
    </submittedName>
</protein>
<evidence type="ECO:0000313" key="3">
    <source>
        <dbReference type="Proteomes" id="UP001595629"/>
    </source>
</evidence>
<dbReference type="RefSeq" id="WP_386734751.1">
    <property type="nucleotide sequence ID" value="NZ_JBHRXI010000006.1"/>
</dbReference>
<dbReference type="Proteomes" id="UP001595629">
    <property type="component" value="Unassembled WGS sequence"/>
</dbReference>
<name>A0ABV7TFA6_9RHOB</name>
<organism evidence="2 3">
    <name type="scientific">Lutimaribacter marinistellae</name>
    <dbReference type="NCBI Taxonomy" id="1820329"/>
    <lineage>
        <taxon>Bacteria</taxon>
        <taxon>Pseudomonadati</taxon>
        <taxon>Pseudomonadota</taxon>
        <taxon>Alphaproteobacteria</taxon>
        <taxon>Rhodobacterales</taxon>
        <taxon>Roseobacteraceae</taxon>
        <taxon>Lutimaribacter</taxon>
    </lineage>
</organism>